<feature type="domain" description="Antitoxin Xre-like helix-turn-helix" evidence="2">
    <location>
        <begin position="51"/>
        <end position="114"/>
    </location>
</feature>
<dbReference type="InterPro" id="IPR024467">
    <property type="entry name" value="Xre/MbcA/ParS-like_toxin-bd"/>
</dbReference>
<dbReference type="EMBL" id="NPEU01000044">
    <property type="protein sequence ID" value="RAI40321.1"/>
    <property type="molecule type" value="Genomic_DNA"/>
</dbReference>
<organism evidence="3 4">
    <name type="scientific">Rhodoplanes elegans</name>
    <dbReference type="NCBI Taxonomy" id="29408"/>
    <lineage>
        <taxon>Bacteria</taxon>
        <taxon>Pseudomonadati</taxon>
        <taxon>Pseudomonadota</taxon>
        <taxon>Alphaproteobacteria</taxon>
        <taxon>Hyphomicrobiales</taxon>
        <taxon>Nitrobacteraceae</taxon>
        <taxon>Rhodoplanes</taxon>
    </lineage>
</organism>
<feature type="domain" description="Antitoxin Xre/MbcA/ParS-like toxin-binding" evidence="1">
    <location>
        <begin position="118"/>
        <end position="168"/>
    </location>
</feature>
<dbReference type="Proteomes" id="UP000248863">
    <property type="component" value="Unassembled WGS sequence"/>
</dbReference>
<keyword evidence="4" id="KW-1185">Reference proteome</keyword>
<sequence>MPDTGATARAKSTIRPRPSQIPAVVLYQEDCKSAVRAPVTAVLQPKPEPDVLADDRHGLALQGFFAIVDRWGADNRASRRILGNPAERTFYDWKRGRVGRLPDDTLRRIGYVAGIWKALQIVYSDPALADSWPSRPNAAFGGQTPLARMAAGDVTDLAAVRAYLDAARAPWS</sequence>
<comment type="caution">
    <text evidence="3">The sequence shown here is derived from an EMBL/GenBank/DDBJ whole genome shotgun (WGS) entry which is preliminary data.</text>
</comment>
<dbReference type="Pfam" id="PF20432">
    <property type="entry name" value="Xre-like-HTH"/>
    <property type="match status" value="1"/>
</dbReference>
<reference evidence="3 4" key="1">
    <citation type="submission" date="2017-07" db="EMBL/GenBank/DDBJ databases">
        <title>Draft Genome Sequences of Select Purple Nonsulfur Bacteria.</title>
        <authorList>
            <person name="Lasarre B."/>
            <person name="Mckinlay J.B."/>
        </authorList>
    </citation>
    <scope>NUCLEOTIDE SEQUENCE [LARGE SCALE GENOMIC DNA]</scope>
    <source>
        <strain evidence="3 4">DSM 11907</strain>
    </source>
</reference>
<dbReference type="OrthoDB" id="117888at2"/>
<dbReference type="InterPro" id="IPR046847">
    <property type="entry name" value="Xre-like_HTH"/>
</dbReference>
<name>A0A327KPL4_9BRAD</name>
<proteinExistence type="predicted"/>
<dbReference type="GO" id="GO:0003677">
    <property type="term" value="F:DNA binding"/>
    <property type="evidence" value="ECO:0007669"/>
    <property type="project" value="InterPro"/>
</dbReference>
<evidence type="ECO:0000259" key="2">
    <source>
        <dbReference type="Pfam" id="PF20432"/>
    </source>
</evidence>
<evidence type="ECO:0000313" key="4">
    <source>
        <dbReference type="Proteomes" id="UP000248863"/>
    </source>
</evidence>
<dbReference type="AlphaFoldDB" id="A0A327KPL4"/>
<evidence type="ECO:0000259" key="1">
    <source>
        <dbReference type="Pfam" id="PF09722"/>
    </source>
</evidence>
<dbReference type="Pfam" id="PF09722">
    <property type="entry name" value="Xre_MbcA_ParS_C"/>
    <property type="match status" value="1"/>
</dbReference>
<evidence type="ECO:0000313" key="3">
    <source>
        <dbReference type="EMBL" id="RAI40321.1"/>
    </source>
</evidence>
<accession>A0A327KPL4</accession>
<protein>
    <submittedName>
        <fullName evidence="3">DUF2384 domain-containing protein</fullName>
    </submittedName>
</protein>
<gene>
    <name evidence="3" type="ORF">CH338_06670</name>
</gene>